<accession>A0A8X6NHK9</accession>
<sequence>MEDVLPVPYRFLKTLGLYPSDIPEPIRQLKYITNYLNDQKIKLQLAAEHAGVASSTNQANYAYYYNHRKKYKNFEIGDKVIVLAPDGTHKMYVKWASCTIAEKRNAHSYLVQMPDNNVKHIANKIRKLSIQTDNIGVIYETDIENTPVIKHTPNDETYMQEHLNSSHMNYDKKKKKNKLLLINELRT</sequence>
<dbReference type="EMBL" id="BMAW01058019">
    <property type="protein sequence ID" value="GFT14051.1"/>
    <property type="molecule type" value="Genomic_DNA"/>
</dbReference>
<dbReference type="OrthoDB" id="8051507at2759"/>
<dbReference type="AlphaFoldDB" id="A0A8X6NHK9"/>
<organism evidence="1 2">
    <name type="scientific">Nephila pilipes</name>
    <name type="common">Giant wood spider</name>
    <name type="synonym">Nephila maculata</name>
    <dbReference type="NCBI Taxonomy" id="299642"/>
    <lineage>
        <taxon>Eukaryota</taxon>
        <taxon>Metazoa</taxon>
        <taxon>Ecdysozoa</taxon>
        <taxon>Arthropoda</taxon>
        <taxon>Chelicerata</taxon>
        <taxon>Arachnida</taxon>
        <taxon>Araneae</taxon>
        <taxon>Araneomorphae</taxon>
        <taxon>Entelegynae</taxon>
        <taxon>Araneoidea</taxon>
        <taxon>Nephilidae</taxon>
        <taxon>Nephila</taxon>
    </lineage>
</organism>
<evidence type="ECO:0000313" key="1">
    <source>
        <dbReference type="EMBL" id="GFT14051.1"/>
    </source>
</evidence>
<name>A0A8X6NHK9_NEPPI</name>
<gene>
    <name evidence="1" type="primary">POL_321</name>
    <name evidence="1" type="ORF">NPIL_673591</name>
</gene>
<keyword evidence="2" id="KW-1185">Reference proteome</keyword>
<reference evidence="1" key="1">
    <citation type="submission" date="2020-08" db="EMBL/GenBank/DDBJ databases">
        <title>Multicomponent nature underlies the extraordinary mechanical properties of spider dragline silk.</title>
        <authorList>
            <person name="Kono N."/>
            <person name="Nakamura H."/>
            <person name="Mori M."/>
            <person name="Yoshida Y."/>
            <person name="Ohtoshi R."/>
            <person name="Malay A.D."/>
            <person name="Moran D.A.P."/>
            <person name="Tomita M."/>
            <person name="Numata K."/>
            <person name="Arakawa K."/>
        </authorList>
    </citation>
    <scope>NUCLEOTIDE SEQUENCE</scope>
</reference>
<comment type="caution">
    <text evidence="1">The sequence shown here is derived from an EMBL/GenBank/DDBJ whole genome shotgun (WGS) entry which is preliminary data.</text>
</comment>
<proteinExistence type="predicted"/>
<dbReference type="Proteomes" id="UP000887013">
    <property type="component" value="Unassembled WGS sequence"/>
</dbReference>
<evidence type="ECO:0000313" key="2">
    <source>
        <dbReference type="Proteomes" id="UP000887013"/>
    </source>
</evidence>
<protein>
    <submittedName>
        <fullName evidence="1">Retrovirus-related Pol polyprotein from transposon 412</fullName>
    </submittedName>
</protein>